<gene>
    <name evidence="5" type="ORF">PMAYCL1PPCAC_23778</name>
</gene>
<dbReference type="GO" id="GO:0006382">
    <property type="term" value="P:adenosine to inosine editing"/>
    <property type="evidence" value="ECO:0007669"/>
    <property type="project" value="TreeGrafter"/>
</dbReference>
<feature type="non-terminal residue" evidence="5">
    <location>
        <position position="1"/>
    </location>
</feature>
<evidence type="ECO:0000259" key="3">
    <source>
        <dbReference type="PROSITE" id="PS50137"/>
    </source>
</evidence>
<dbReference type="SMART" id="SM00358">
    <property type="entry name" value="DSRM"/>
    <property type="match status" value="3"/>
</dbReference>
<dbReference type="Pfam" id="PF00035">
    <property type="entry name" value="dsrm"/>
    <property type="match status" value="1"/>
</dbReference>
<evidence type="ECO:0000259" key="4">
    <source>
        <dbReference type="PROSITE" id="PS50141"/>
    </source>
</evidence>
<dbReference type="GO" id="GO:0008251">
    <property type="term" value="F:tRNA-specific adenosine deaminase activity"/>
    <property type="evidence" value="ECO:0007669"/>
    <property type="project" value="TreeGrafter"/>
</dbReference>
<dbReference type="PROSITE" id="PS50137">
    <property type="entry name" value="DS_RBD"/>
    <property type="match status" value="1"/>
</dbReference>
<feature type="compositionally biased region" description="Polar residues" evidence="2">
    <location>
        <begin position="137"/>
        <end position="147"/>
    </location>
</feature>
<keyword evidence="6" id="KW-1185">Reference proteome</keyword>
<protein>
    <submittedName>
        <fullName evidence="5">Uncharacterized protein</fullName>
    </submittedName>
</protein>
<dbReference type="PROSITE" id="PS50141">
    <property type="entry name" value="A_DEAMIN_EDITASE"/>
    <property type="match status" value="1"/>
</dbReference>
<dbReference type="GO" id="GO:0003726">
    <property type="term" value="F:double-stranded RNA adenosine deaminase activity"/>
    <property type="evidence" value="ECO:0007669"/>
    <property type="project" value="TreeGrafter"/>
</dbReference>
<dbReference type="PANTHER" id="PTHR10910">
    <property type="entry name" value="EUKARYOTE SPECIFIC DSRNA BINDING PROTEIN"/>
    <property type="match status" value="1"/>
</dbReference>
<comment type="caution">
    <text evidence="5">The sequence shown here is derived from an EMBL/GenBank/DDBJ whole genome shotgun (WGS) entry which is preliminary data.</text>
</comment>
<dbReference type="PANTHER" id="PTHR10910:SF144">
    <property type="entry name" value="A TO I EDITASE DOMAIN-CONTAINING PROTEIN-RELATED"/>
    <property type="match status" value="1"/>
</dbReference>
<dbReference type="GO" id="GO:0006396">
    <property type="term" value="P:RNA processing"/>
    <property type="evidence" value="ECO:0007669"/>
    <property type="project" value="InterPro"/>
</dbReference>
<evidence type="ECO:0000256" key="1">
    <source>
        <dbReference type="PROSITE-ProRule" id="PRU00266"/>
    </source>
</evidence>
<dbReference type="SMART" id="SM00552">
    <property type="entry name" value="ADEAMc"/>
    <property type="match status" value="1"/>
</dbReference>
<dbReference type="EMBL" id="BTRK01000005">
    <property type="protein sequence ID" value="GMR53583.1"/>
    <property type="molecule type" value="Genomic_DNA"/>
</dbReference>
<dbReference type="Gene3D" id="3.30.160.20">
    <property type="match status" value="2"/>
</dbReference>
<dbReference type="Pfam" id="PF02137">
    <property type="entry name" value="A_deamin"/>
    <property type="match status" value="1"/>
</dbReference>
<reference evidence="6" key="1">
    <citation type="submission" date="2022-10" db="EMBL/GenBank/DDBJ databases">
        <title>Genome assembly of Pristionchus species.</title>
        <authorList>
            <person name="Yoshida K."/>
            <person name="Sommer R.J."/>
        </authorList>
    </citation>
    <scope>NUCLEOTIDE SEQUENCE [LARGE SCALE GENOMIC DNA]</scope>
    <source>
        <strain evidence="6">RS5460</strain>
    </source>
</reference>
<dbReference type="CDD" id="cd00048">
    <property type="entry name" value="DSRM_SF"/>
    <property type="match status" value="2"/>
</dbReference>
<dbReference type="SUPFAM" id="SSF54768">
    <property type="entry name" value="dsRNA-binding domain-like"/>
    <property type="match status" value="2"/>
</dbReference>
<keyword evidence="1" id="KW-0694">RNA-binding</keyword>
<dbReference type="InterPro" id="IPR002466">
    <property type="entry name" value="A_deamin"/>
</dbReference>
<dbReference type="GO" id="GO:0005730">
    <property type="term" value="C:nucleolus"/>
    <property type="evidence" value="ECO:0007669"/>
    <property type="project" value="TreeGrafter"/>
</dbReference>
<evidence type="ECO:0000256" key="2">
    <source>
        <dbReference type="SAM" id="MobiDB-lite"/>
    </source>
</evidence>
<dbReference type="InterPro" id="IPR014720">
    <property type="entry name" value="dsRBD_dom"/>
</dbReference>
<evidence type="ECO:0000313" key="5">
    <source>
        <dbReference type="EMBL" id="GMR53583.1"/>
    </source>
</evidence>
<dbReference type="GO" id="GO:0003725">
    <property type="term" value="F:double-stranded RNA binding"/>
    <property type="evidence" value="ECO:0007669"/>
    <property type="project" value="TreeGrafter"/>
</dbReference>
<accession>A0AAN5CZ19</accession>
<dbReference type="GO" id="GO:0005737">
    <property type="term" value="C:cytoplasm"/>
    <property type="evidence" value="ECO:0007669"/>
    <property type="project" value="TreeGrafter"/>
</dbReference>
<sequence>LQDMGSQYYRDDVAASGDFQTSFQVIEPPVSNQTGLYWNLPLKGQPRTFPSKGTGKTPGPKRHAVEGKTPAQIINELFQGITDTYDNDGLMFKCTLTVMGQVFHAVASSKKNAKHEACMIALKSLRPDVHAAIESLNTPSSNTSRMNTFGPPPSVGITPMKKRKVDSTDSPCSLKDLLSKLCLEGNKKYKLDSTDVTDAADEVKQRKISAVLTFTEEGKMYTHTAEGSNVANIMVIRQALKDVFKLSEDDIIKVIRRGQMKKLHNMQSFSALHMMCSTSLYTIASVDFEEVLEDKNPSFISYITVKNCDGMEIQTKGPKCKSKALAKERAAALTLTQVFQIHPASLDAAAPEKDLSTTAISKLFEVGARQKPALRPQFMDMGEEMNGTAKYFKFKCVVGGSEFLGSGKSKKEAKNQAANHALNNIFHMNVSMGGEKEENEEDQTLGVHHATCSYVRTQYEQMCNFYGMQSSSDFSCFVLLNEQNEKKLISIGSSPQGMTPQGVVSQSGGKTIVHHDSVVYARRGAIRFLITQLAKAQRGEESCLEEVGGGMFRLKPTLRLSIVTSNPIDIRFSAPESALKRLGVYGQCNLVEAVSEKDQPRIHCVADKIFKWCHIGMQGSLLTNRINPIIPSSILTMTRCPLSDLSYVHSFTSRICSPPFPIAVHSSNMVVECAPSAAHLWSRAESKLEKLSLYTGMTCDGEESCCSKYQLYKAFLDATPQFPRGMAYNEAKNMAGGYISSKELFYHEMVKAGLGKWSGIGGLGDRFVIG</sequence>
<dbReference type="Proteomes" id="UP001328107">
    <property type="component" value="Unassembled WGS sequence"/>
</dbReference>
<feature type="region of interest" description="Disordered" evidence="2">
    <location>
        <begin position="137"/>
        <end position="168"/>
    </location>
</feature>
<feature type="domain" description="A to I editase" evidence="4">
    <location>
        <begin position="606"/>
        <end position="767"/>
    </location>
</feature>
<name>A0AAN5CZ19_9BILA</name>
<organism evidence="5 6">
    <name type="scientific">Pristionchus mayeri</name>
    <dbReference type="NCBI Taxonomy" id="1317129"/>
    <lineage>
        <taxon>Eukaryota</taxon>
        <taxon>Metazoa</taxon>
        <taxon>Ecdysozoa</taxon>
        <taxon>Nematoda</taxon>
        <taxon>Chromadorea</taxon>
        <taxon>Rhabditida</taxon>
        <taxon>Rhabditina</taxon>
        <taxon>Diplogasteromorpha</taxon>
        <taxon>Diplogasteroidea</taxon>
        <taxon>Neodiplogasteridae</taxon>
        <taxon>Pristionchus</taxon>
    </lineage>
</organism>
<feature type="domain" description="DRBM" evidence="3">
    <location>
        <begin position="358"/>
        <end position="427"/>
    </location>
</feature>
<dbReference type="AlphaFoldDB" id="A0AAN5CZ19"/>
<evidence type="ECO:0000313" key="6">
    <source>
        <dbReference type="Proteomes" id="UP001328107"/>
    </source>
</evidence>
<proteinExistence type="predicted"/>